<sequence>MNDVGPPVDEEFYIAAGVCTSAHMLGWVSAIRFDVVLRRDETKSVLAAVGALASQRRLSGNGVSQSRDRIRQFRFAADEANQWWSIVFDDNERYEYRDGVYSYLGRRCRRSWR</sequence>
<keyword evidence="1" id="KW-0812">Transmembrane</keyword>
<evidence type="ECO:0000256" key="1">
    <source>
        <dbReference type="SAM" id="Phobius"/>
    </source>
</evidence>
<dbReference type="RefSeq" id="WP_039398778.1">
    <property type="nucleotide sequence ID" value="NZ_JTDK01000008.1"/>
</dbReference>
<name>A0A0B2A447_9MICO</name>
<feature type="transmembrane region" description="Helical" evidence="1">
    <location>
        <begin position="12"/>
        <end position="33"/>
    </location>
</feature>
<accession>A0A0B2A447</accession>
<dbReference type="Proteomes" id="UP000031030">
    <property type="component" value="Unassembled WGS sequence"/>
</dbReference>
<evidence type="ECO:0000313" key="3">
    <source>
        <dbReference type="Proteomes" id="UP000031030"/>
    </source>
</evidence>
<dbReference type="EMBL" id="JTDK01000008">
    <property type="protein sequence ID" value="KHK97790.1"/>
    <property type="molecule type" value="Genomic_DNA"/>
</dbReference>
<organism evidence="2 3">
    <name type="scientific">Microbacterium mangrovi</name>
    <dbReference type="NCBI Taxonomy" id="1348253"/>
    <lineage>
        <taxon>Bacteria</taxon>
        <taxon>Bacillati</taxon>
        <taxon>Actinomycetota</taxon>
        <taxon>Actinomycetes</taxon>
        <taxon>Micrococcales</taxon>
        <taxon>Microbacteriaceae</taxon>
        <taxon>Microbacterium</taxon>
    </lineage>
</organism>
<comment type="caution">
    <text evidence="2">The sequence shown here is derived from an EMBL/GenBank/DDBJ whole genome shotgun (WGS) entry which is preliminary data.</text>
</comment>
<keyword evidence="1" id="KW-0472">Membrane</keyword>
<dbReference type="AlphaFoldDB" id="A0A0B2A447"/>
<gene>
    <name evidence="2" type="ORF">LK09_09845</name>
</gene>
<protein>
    <submittedName>
        <fullName evidence="2">Uncharacterized protein</fullName>
    </submittedName>
</protein>
<keyword evidence="3" id="KW-1185">Reference proteome</keyword>
<evidence type="ECO:0000313" key="2">
    <source>
        <dbReference type="EMBL" id="KHK97790.1"/>
    </source>
</evidence>
<keyword evidence="1" id="KW-1133">Transmembrane helix</keyword>
<reference evidence="2 3" key="1">
    <citation type="submission" date="2014-11" db="EMBL/GenBank/DDBJ databases">
        <title>Genome sequence of Microbacterium mangrovi MUSC 115(T).</title>
        <authorList>
            <person name="Lee L.-H."/>
        </authorList>
    </citation>
    <scope>NUCLEOTIDE SEQUENCE [LARGE SCALE GENOMIC DNA]</scope>
    <source>
        <strain evidence="2 3">MUSC 115</strain>
    </source>
</reference>
<proteinExistence type="predicted"/>
<dbReference type="STRING" id="1348253.LK09_09845"/>